<dbReference type="PRINTS" id="PR01486">
    <property type="entry name" value="PHPHLIPASEA1"/>
</dbReference>
<dbReference type="GO" id="GO:0004623">
    <property type="term" value="F:phospholipase A2 activity"/>
    <property type="evidence" value="ECO:0007669"/>
    <property type="project" value="UniProtKB-EC"/>
</dbReference>
<evidence type="ECO:0000256" key="14">
    <source>
        <dbReference type="ARBA" id="ARBA00023237"/>
    </source>
</evidence>
<dbReference type="EC" id="3.1.1.32" evidence="17"/>
<evidence type="ECO:0000256" key="4">
    <source>
        <dbReference type="ARBA" id="ARBA00011702"/>
    </source>
</evidence>
<feature type="binding site" description="in dimeric form" evidence="16">
    <location>
        <position position="228"/>
    </location>
    <ligand>
        <name>Ca(2+)</name>
        <dbReference type="ChEBI" id="CHEBI:29108"/>
        <label>1</label>
    </ligand>
</feature>
<dbReference type="Gene3D" id="2.40.230.10">
    <property type="entry name" value="Phospholipase A1"/>
    <property type="match status" value="1"/>
</dbReference>
<evidence type="ECO:0000256" key="9">
    <source>
        <dbReference type="ARBA" id="ARBA00022801"/>
    </source>
</evidence>
<feature type="active site" description="Nucleophile" evidence="15">
    <location>
        <position position="220"/>
    </location>
</feature>
<comment type="function">
    <text evidence="17">Hydrolysis of phosphatidylcholine with phospholipase A2 (EC 3.1.1.4) and phospholipase A1 (EC 3.1.1.32) activities.</text>
</comment>
<keyword evidence="8 17" id="KW-0732">Signal</keyword>
<evidence type="ECO:0000256" key="8">
    <source>
        <dbReference type="ARBA" id="ARBA00022729"/>
    </source>
</evidence>
<evidence type="ECO:0000256" key="15">
    <source>
        <dbReference type="PIRSR" id="PIRSR603187-1"/>
    </source>
</evidence>
<keyword evidence="9 17" id="KW-0378">Hydrolase</keyword>
<dbReference type="SUPFAM" id="SSF56931">
    <property type="entry name" value="Outer membrane phospholipase A (OMPLA)"/>
    <property type="match status" value="1"/>
</dbReference>
<comment type="subunit">
    <text evidence="4 17">Homodimer; dimerization is reversible, and the dimeric form is the active one.</text>
</comment>
<evidence type="ECO:0000313" key="19">
    <source>
        <dbReference type="Proteomes" id="UP000321192"/>
    </source>
</evidence>
<protein>
    <recommendedName>
        <fullName evidence="17">Phospholipase A1</fullName>
        <ecNumber evidence="17">3.1.1.32</ecNumber>
        <ecNumber evidence="17">3.1.1.4</ecNumber>
    </recommendedName>
    <alternativeName>
        <fullName evidence="17">Phosphatidylcholine 1-acylhydrolase</fullName>
    </alternativeName>
</protein>
<organism evidence="18 19">
    <name type="scientific">Thauera aminoaromatica</name>
    <dbReference type="NCBI Taxonomy" id="164330"/>
    <lineage>
        <taxon>Bacteria</taxon>
        <taxon>Pseudomonadati</taxon>
        <taxon>Pseudomonadota</taxon>
        <taxon>Betaproteobacteria</taxon>
        <taxon>Rhodocyclales</taxon>
        <taxon>Zoogloeaceae</taxon>
        <taxon>Thauera</taxon>
    </lineage>
</organism>
<evidence type="ECO:0000256" key="12">
    <source>
        <dbReference type="ARBA" id="ARBA00023098"/>
    </source>
</evidence>
<keyword evidence="12 17" id="KW-0443">Lipid metabolism</keyword>
<accession>A0A5C7SEM2</accession>
<dbReference type="EMBL" id="SSFD01000263">
    <property type="protein sequence ID" value="TXH81839.1"/>
    <property type="molecule type" value="Genomic_DNA"/>
</dbReference>
<evidence type="ECO:0000256" key="17">
    <source>
        <dbReference type="RuleBase" id="RU366027"/>
    </source>
</evidence>
<sequence length="347" mass="38750">MMGMPFDDKRAVGRSRSATLLKGGAAVGAAMLSVGALAANPAACATIADNTERLACYDESVGRPHQEAPPPAAPVPLAREPSALSKRWELDAEDKRGTFLITPYKPTYMLLGRWTNSAKRLPTSPNPANTPSDPIDVDPAEAKYQISFKTKLWEGLIGRHGDLWLGYTQQSNWQVYNKSFSSPFRETNYEPELMAVFRTNLDAGLGFKVKMLSVGLNHQSNGRGQPLSRSWNRLMLQAGIEKGDFALMLRSWKRFEETASKDDNPDISRYLGYGDIQATWRLDAHELSLNLRPGFSRRGSAQVDWTFPIHRNLKGYLQFFTGYGETLIDYNHRQSTFGLGVSLVDWL</sequence>
<comment type="catalytic activity">
    <reaction evidence="2 17">
        <text>a 1,2-diacyl-sn-glycero-3-phosphocholine + H2O = a 1-acyl-sn-glycero-3-phosphocholine + a fatty acid + H(+)</text>
        <dbReference type="Rhea" id="RHEA:15801"/>
        <dbReference type="ChEBI" id="CHEBI:15377"/>
        <dbReference type="ChEBI" id="CHEBI:15378"/>
        <dbReference type="ChEBI" id="CHEBI:28868"/>
        <dbReference type="ChEBI" id="CHEBI:57643"/>
        <dbReference type="ChEBI" id="CHEBI:58168"/>
        <dbReference type="EC" id="3.1.1.4"/>
    </reaction>
</comment>
<evidence type="ECO:0000256" key="1">
    <source>
        <dbReference type="ARBA" id="ARBA00000111"/>
    </source>
</evidence>
<dbReference type="Proteomes" id="UP000321192">
    <property type="component" value="Unassembled WGS sequence"/>
</dbReference>
<evidence type="ECO:0000256" key="11">
    <source>
        <dbReference type="ARBA" id="ARBA00022963"/>
    </source>
</evidence>
<proteinExistence type="inferred from homology"/>
<keyword evidence="14 17" id="KW-0998">Cell outer membrane</keyword>
<keyword evidence="6" id="KW-0812">Transmembrane</keyword>
<keyword evidence="11 17" id="KW-0442">Lipid degradation</keyword>
<evidence type="ECO:0000256" key="2">
    <source>
        <dbReference type="ARBA" id="ARBA00001604"/>
    </source>
</evidence>
<dbReference type="PANTHER" id="PTHR40457">
    <property type="entry name" value="PHOSPHOLIPASE A1"/>
    <property type="match status" value="1"/>
</dbReference>
<keyword evidence="7 16" id="KW-0479">Metal-binding</keyword>
<evidence type="ECO:0000256" key="6">
    <source>
        <dbReference type="ARBA" id="ARBA00022692"/>
    </source>
</evidence>
<dbReference type="Pfam" id="PF02253">
    <property type="entry name" value="PLA1"/>
    <property type="match status" value="1"/>
</dbReference>
<reference evidence="18 19" key="1">
    <citation type="submission" date="2018-09" db="EMBL/GenBank/DDBJ databases">
        <title>Metagenome Assembled Genomes from an Advanced Water Purification Facility.</title>
        <authorList>
            <person name="Stamps B.W."/>
            <person name="Spear J.R."/>
        </authorList>
    </citation>
    <scope>NUCLEOTIDE SEQUENCE [LARGE SCALE GENOMIC DNA]</scope>
    <source>
        <strain evidence="18">Bin_27_1</strain>
    </source>
</reference>
<comment type="catalytic activity">
    <reaction evidence="1 17">
        <text>a 1,2-diacyl-sn-glycero-3-phosphocholine + H2O = a 2-acyl-sn-glycero-3-phosphocholine + a fatty acid + H(+)</text>
        <dbReference type="Rhea" id="RHEA:18689"/>
        <dbReference type="ChEBI" id="CHEBI:15377"/>
        <dbReference type="ChEBI" id="CHEBI:15378"/>
        <dbReference type="ChEBI" id="CHEBI:28868"/>
        <dbReference type="ChEBI" id="CHEBI:57643"/>
        <dbReference type="ChEBI" id="CHEBI:57875"/>
        <dbReference type="EC" id="3.1.1.32"/>
    </reaction>
</comment>
<dbReference type="EC" id="3.1.1.4" evidence="17"/>
<feature type="active site" description="Proton acceptor" evidence="15">
    <location>
        <position position="218"/>
    </location>
</feature>
<dbReference type="GO" id="GO:0005509">
    <property type="term" value="F:calcium ion binding"/>
    <property type="evidence" value="ECO:0007669"/>
    <property type="project" value="TreeGrafter"/>
</dbReference>
<keyword evidence="5" id="KW-1134">Transmembrane beta strand</keyword>
<dbReference type="AlphaFoldDB" id="A0A5C7SEM2"/>
<evidence type="ECO:0000256" key="13">
    <source>
        <dbReference type="ARBA" id="ARBA00023136"/>
    </source>
</evidence>
<dbReference type="InterPro" id="IPR036541">
    <property type="entry name" value="PLipase_A1_sf"/>
</dbReference>
<dbReference type="GO" id="GO:0008970">
    <property type="term" value="F:phospholipase A1 activity"/>
    <property type="evidence" value="ECO:0007669"/>
    <property type="project" value="UniProtKB-EC"/>
</dbReference>
<dbReference type="GO" id="GO:0016042">
    <property type="term" value="P:lipid catabolic process"/>
    <property type="evidence" value="ECO:0007669"/>
    <property type="project" value="UniProtKB-KW"/>
</dbReference>
<dbReference type="InterPro" id="IPR003187">
    <property type="entry name" value="PLipase_A1"/>
</dbReference>
<feature type="chain" id="PRO_5023152937" description="Phospholipase A1" evidence="17">
    <location>
        <begin position="39"/>
        <end position="347"/>
    </location>
</feature>
<dbReference type="CDD" id="cd00541">
    <property type="entry name" value="OMPLA"/>
    <property type="match status" value="1"/>
</dbReference>
<evidence type="ECO:0000256" key="16">
    <source>
        <dbReference type="PIRSR" id="PIRSR603187-2"/>
    </source>
</evidence>
<feature type="signal peptide" evidence="17">
    <location>
        <begin position="1"/>
        <end position="38"/>
    </location>
</feature>
<feature type="binding site" description="in dimeric form" evidence="16">
    <location>
        <position position="181"/>
    </location>
    <ligand>
        <name>Ca(2+)</name>
        <dbReference type="ChEBI" id="CHEBI:29108"/>
        <label>1</label>
    </ligand>
</feature>
<evidence type="ECO:0000256" key="3">
    <source>
        <dbReference type="ARBA" id="ARBA00010525"/>
    </source>
</evidence>
<evidence type="ECO:0000256" key="5">
    <source>
        <dbReference type="ARBA" id="ARBA00022452"/>
    </source>
</evidence>
<comment type="cofactor">
    <cofactor evidence="17">
        <name>Ca(2+)</name>
        <dbReference type="ChEBI" id="CHEBI:29108"/>
    </cofactor>
    <text evidence="17">Binds 1 Ca(2+) ion per monomer. In the dimeric form the Ca(2+) is bound by different amino acids with binding of each Ca(2+) shared with ligands coming from each monomer. The Ca(2+) ion may have a role in catalysis.</text>
</comment>
<name>A0A5C7SEM2_THASP</name>
<evidence type="ECO:0000256" key="7">
    <source>
        <dbReference type="ARBA" id="ARBA00022723"/>
    </source>
</evidence>
<comment type="similarity">
    <text evidence="3 17">Belongs to the phospholipase A1 family.</text>
</comment>
<gene>
    <name evidence="18" type="ORF">E6Q80_16505</name>
</gene>
<keyword evidence="13" id="KW-0472">Membrane</keyword>
<dbReference type="GO" id="GO:0009279">
    <property type="term" value="C:cell outer membrane"/>
    <property type="evidence" value="ECO:0007669"/>
    <property type="project" value="UniProtKB-SubCell"/>
</dbReference>
<feature type="binding site" description="in dimeric form" evidence="16">
    <location>
        <position position="263"/>
    </location>
    <ligand>
        <name>Ca(2+)</name>
        <dbReference type="ChEBI" id="CHEBI:29108"/>
        <label>1</label>
    </ligand>
</feature>
<keyword evidence="10 16" id="KW-0106">Calcium</keyword>
<comment type="caution">
    <text evidence="18">The sequence shown here is derived from an EMBL/GenBank/DDBJ whole genome shotgun (WGS) entry which is preliminary data.</text>
</comment>
<evidence type="ECO:0000256" key="10">
    <source>
        <dbReference type="ARBA" id="ARBA00022837"/>
    </source>
</evidence>
<dbReference type="PANTHER" id="PTHR40457:SF1">
    <property type="entry name" value="PHOSPHOLIPASE A1"/>
    <property type="match status" value="1"/>
</dbReference>
<comment type="subcellular location">
    <subcellularLocation>
        <location evidence="17">Cell outer membrane</location>
        <topology evidence="17">Multi-pass membrane protein</topology>
    </subcellularLocation>
    <text evidence="17">One of the very few enzymes located there.</text>
</comment>
<evidence type="ECO:0000313" key="18">
    <source>
        <dbReference type="EMBL" id="TXH81839.1"/>
    </source>
</evidence>
<feature type="binding site" description="in dimeric form" evidence="16">
    <location>
        <position position="223"/>
    </location>
    <ligand>
        <name>Ca(2+)</name>
        <dbReference type="ChEBI" id="CHEBI:29108"/>
        <label>1</label>
    </ligand>
</feature>